<organism evidence="1 2">
    <name type="scientific">Pseudoduganella dura</name>
    <dbReference type="NCBI Taxonomy" id="321982"/>
    <lineage>
        <taxon>Bacteria</taxon>
        <taxon>Pseudomonadati</taxon>
        <taxon>Pseudomonadota</taxon>
        <taxon>Betaproteobacteria</taxon>
        <taxon>Burkholderiales</taxon>
        <taxon>Oxalobacteraceae</taxon>
        <taxon>Telluria group</taxon>
        <taxon>Pseudoduganella</taxon>
    </lineage>
</organism>
<protein>
    <submittedName>
        <fullName evidence="1">Uncharacterized protein</fullName>
    </submittedName>
</protein>
<dbReference type="EMBL" id="WNWM01000002">
    <property type="protein sequence ID" value="MUI16030.1"/>
    <property type="molecule type" value="Genomic_DNA"/>
</dbReference>
<gene>
    <name evidence="1" type="ORF">GJV26_26735</name>
</gene>
<evidence type="ECO:0000313" key="1">
    <source>
        <dbReference type="EMBL" id="MUI16030.1"/>
    </source>
</evidence>
<reference evidence="1 2" key="1">
    <citation type="submission" date="2019-11" db="EMBL/GenBank/DDBJ databases">
        <title>Draft Genome Sequences of Six Type Strains of the Genus Massilia.</title>
        <authorList>
            <person name="Miess H."/>
            <person name="Frediansyah A."/>
            <person name="Goeker M."/>
            <person name="Gross H."/>
        </authorList>
    </citation>
    <scope>NUCLEOTIDE SEQUENCE [LARGE SCALE GENOMIC DNA]</scope>
    <source>
        <strain evidence="1 2">DSM 17513</strain>
    </source>
</reference>
<sequence length="83" mass="9392">MRDWHQSDEFEMPLWVLDLDDALYSVDHRRLCVWPDEFDGGWHWEIQTYDDTGVAGCGTCDTLGEAQEAAVAAALAAHPAQER</sequence>
<comment type="caution">
    <text evidence="1">The sequence shown here is derived from an EMBL/GenBank/DDBJ whole genome shotgun (WGS) entry which is preliminary data.</text>
</comment>
<dbReference type="AlphaFoldDB" id="A0A6I3XN91"/>
<keyword evidence="2" id="KW-1185">Reference proteome</keyword>
<name>A0A6I3XN91_9BURK</name>
<dbReference type="RefSeq" id="WP_155711644.1">
    <property type="nucleotide sequence ID" value="NZ_BMWU01000061.1"/>
</dbReference>
<accession>A0A6I3XN91</accession>
<evidence type="ECO:0000313" key="2">
    <source>
        <dbReference type="Proteomes" id="UP000431684"/>
    </source>
</evidence>
<proteinExistence type="predicted"/>
<dbReference type="OrthoDB" id="8759557at2"/>
<dbReference type="Proteomes" id="UP000431684">
    <property type="component" value="Unassembled WGS sequence"/>
</dbReference>